<keyword evidence="4" id="KW-0812">Transmembrane</keyword>
<accession>A0A840YS99</accession>
<keyword evidence="4" id="KW-1133">Transmembrane helix</keyword>
<protein>
    <submittedName>
        <fullName evidence="6">Methyl-accepting chemotaxis protein</fullName>
    </submittedName>
</protein>
<dbReference type="GO" id="GO:0016020">
    <property type="term" value="C:membrane"/>
    <property type="evidence" value="ECO:0007669"/>
    <property type="project" value="InterPro"/>
</dbReference>
<gene>
    <name evidence="6" type="ORF">FHT02_003816</name>
</gene>
<feature type="domain" description="Methyl-accepting transducer" evidence="5">
    <location>
        <begin position="310"/>
        <end position="571"/>
    </location>
</feature>
<organism evidence="6 7">
    <name type="scientific">Sphingomonas xinjiangensis</name>
    <dbReference type="NCBI Taxonomy" id="643568"/>
    <lineage>
        <taxon>Bacteria</taxon>
        <taxon>Pseudomonadati</taxon>
        <taxon>Pseudomonadota</taxon>
        <taxon>Alphaproteobacteria</taxon>
        <taxon>Sphingomonadales</taxon>
        <taxon>Sphingomonadaceae</taxon>
        <taxon>Sphingomonas</taxon>
    </lineage>
</organism>
<dbReference type="RefSeq" id="WP_184091162.1">
    <property type="nucleotide sequence ID" value="NZ_JACIJF010000019.1"/>
</dbReference>
<proteinExistence type="predicted"/>
<dbReference type="PANTHER" id="PTHR32089">
    <property type="entry name" value="METHYL-ACCEPTING CHEMOTAXIS PROTEIN MCPB"/>
    <property type="match status" value="1"/>
</dbReference>
<dbReference type="AlphaFoldDB" id="A0A840YS99"/>
<feature type="transmembrane region" description="Helical" evidence="4">
    <location>
        <begin position="20"/>
        <end position="48"/>
    </location>
</feature>
<evidence type="ECO:0000259" key="5">
    <source>
        <dbReference type="PROSITE" id="PS50111"/>
    </source>
</evidence>
<evidence type="ECO:0000256" key="2">
    <source>
        <dbReference type="PROSITE-ProRule" id="PRU00284"/>
    </source>
</evidence>
<dbReference type="GO" id="GO:0007165">
    <property type="term" value="P:signal transduction"/>
    <property type="evidence" value="ECO:0007669"/>
    <property type="project" value="UniProtKB-KW"/>
</dbReference>
<dbReference type="PANTHER" id="PTHR32089:SF112">
    <property type="entry name" value="LYSOZYME-LIKE PROTEIN-RELATED"/>
    <property type="match status" value="1"/>
</dbReference>
<dbReference type="InterPro" id="IPR004089">
    <property type="entry name" value="MCPsignal_dom"/>
</dbReference>
<keyword evidence="1 2" id="KW-0807">Transducer</keyword>
<keyword evidence="4" id="KW-0472">Membrane</keyword>
<dbReference type="Pfam" id="PF00015">
    <property type="entry name" value="MCPsignal"/>
    <property type="match status" value="1"/>
</dbReference>
<evidence type="ECO:0000256" key="4">
    <source>
        <dbReference type="SAM" id="Phobius"/>
    </source>
</evidence>
<name>A0A840YS99_9SPHN</name>
<keyword evidence="7" id="KW-1185">Reference proteome</keyword>
<dbReference type="SUPFAM" id="SSF58104">
    <property type="entry name" value="Methyl-accepting chemotaxis protein (MCP) signaling domain"/>
    <property type="match status" value="1"/>
</dbReference>
<dbReference type="Gene3D" id="6.10.340.10">
    <property type="match status" value="1"/>
</dbReference>
<sequence length="591" mass="63897">MLTRISDALERRFRLSDRPFVVKVAAAPVLMLVLFVILAAFSTAGLLLTTRSIDQIVSRDMHEVARVNAVASRFEQAESDLYRLLVIKAASPKIDVSSQSDIVKAQLQTVRRELSTMRDASDSSIRLPLITALTELDHYTASVDVVTSMLEVDFASSANMLAPFRANARKIEAQIKQVSERGVERANASAASTVSRTQSFLVLLIFASIAATILGLFTAYAVGRRTVRSISNIAEATAAVMREQEVDFGPLRRQDELGGVVAALEALVNQRDETRALEQRTSALQHGAQLEQQRRASAVESARRDAEQEREATLKALADAFDLKLAAVIRSAQEAVANLENNAATLDHTAVSNRELSEELDGAANFFAREMQEASVAARSLAGAFQDIDREVASTSQTAHSIHVHAQSASEAVKRSQDQAAAIEKIVDVIAAVAQQTNLLALNATIEASRAGKDGSGFAVVAAEIKQLAKRTALSTDDVRRQIEAVQRQIENVVCSTTSLSSLITSMDSASERVVQKSRAQAGSTDQLDGLINDAYDRSQTLARASSSISDSAQQNMMAVQHVRRASAHLSQTLSQLARDAQDFTRKLKAG</sequence>
<dbReference type="Proteomes" id="UP000527143">
    <property type="component" value="Unassembled WGS sequence"/>
</dbReference>
<dbReference type="Gene3D" id="1.10.287.950">
    <property type="entry name" value="Methyl-accepting chemotaxis protein"/>
    <property type="match status" value="1"/>
</dbReference>
<comment type="caution">
    <text evidence="6">The sequence shown here is derived from an EMBL/GenBank/DDBJ whole genome shotgun (WGS) entry which is preliminary data.</text>
</comment>
<dbReference type="EMBL" id="JACIJF010000019">
    <property type="protein sequence ID" value="MBB5712556.1"/>
    <property type="molecule type" value="Genomic_DNA"/>
</dbReference>
<reference evidence="6 7" key="1">
    <citation type="submission" date="2020-08" db="EMBL/GenBank/DDBJ databases">
        <title>Genomic Encyclopedia of Type Strains, Phase IV (KMG-IV): sequencing the most valuable type-strain genomes for metagenomic binning, comparative biology and taxonomic classification.</title>
        <authorList>
            <person name="Goeker M."/>
        </authorList>
    </citation>
    <scope>NUCLEOTIDE SEQUENCE [LARGE SCALE GENOMIC DNA]</scope>
    <source>
        <strain evidence="6 7">DSM 26736</strain>
    </source>
</reference>
<feature type="region of interest" description="Disordered" evidence="3">
    <location>
        <begin position="285"/>
        <end position="306"/>
    </location>
</feature>
<evidence type="ECO:0000313" key="7">
    <source>
        <dbReference type="Proteomes" id="UP000527143"/>
    </source>
</evidence>
<evidence type="ECO:0000313" key="6">
    <source>
        <dbReference type="EMBL" id="MBB5712556.1"/>
    </source>
</evidence>
<dbReference type="PROSITE" id="PS50111">
    <property type="entry name" value="CHEMOTAXIS_TRANSDUC_2"/>
    <property type="match status" value="1"/>
</dbReference>
<feature type="transmembrane region" description="Helical" evidence="4">
    <location>
        <begin position="200"/>
        <end position="222"/>
    </location>
</feature>
<evidence type="ECO:0000256" key="1">
    <source>
        <dbReference type="ARBA" id="ARBA00023224"/>
    </source>
</evidence>
<dbReference type="SMART" id="SM00283">
    <property type="entry name" value="MA"/>
    <property type="match status" value="1"/>
</dbReference>
<evidence type="ECO:0000256" key="3">
    <source>
        <dbReference type="SAM" id="MobiDB-lite"/>
    </source>
</evidence>